<name>A0A1I8FNX0_9PLAT</name>
<feature type="region of interest" description="Disordered" evidence="1">
    <location>
        <begin position="94"/>
        <end position="128"/>
    </location>
</feature>
<organism evidence="2 3">
    <name type="scientific">Macrostomum lignano</name>
    <dbReference type="NCBI Taxonomy" id="282301"/>
    <lineage>
        <taxon>Eukaryota</taxon>
        <taxon>Metazoa</taxon>
        <taxon>Spiralia</taxon>
        <taxon>Lophotrochozoa</taxon>
        <taxon>Platyhelminthes</taxon>
        <taxon>Rhabditophora</taxon>
        <taxon>Macrostomorpha</taxon>
        <taxon>Macrostomida</taxon>
        <taxon>Macrostomidae</taxon>
        <taxon>Macrostomum</taxon>
    </lineage>
</organism>
<evidence type="ECO:0000256" key="1">
    <source>
        <dbReference type="SAM" id="MobiDB-lite"/>
    </source>
</evidence>
<sequence>KLKHENLVNLLEVFRRKERRLYLVSSTSTFTVLDNLEALPQRWTRNNQENSLSSHSRRWSSGHKCNTIHPRHQAGEAFLVSRGGIVKIWRRSGSPEALSGEPQRTTWPPRWYLGEPSCSLGDPAAMES</sequence>
<evidence type="ECO:0000313" key="2">
    <source>
        <dbReference type="Proteomes" id="UP000095280"/>
    </source>
</evidence>
<accession>A0A1I8FNX0</accession>
<dbReference type="AlphaFoldDB" id="A0A1I8FNX0"/>
<reference evidence="3" key="1">
    <citation type="submission" date="2016-11" db="UniProtKB">
        <authorList>
            <consortium name="WormBaseParasite"/>
        </authorList>
    </citation>
    <scope>IDENTIFICATION</scope>
</reference>
<evidence type="ECO:0000313" key="3">
    <source>
        <dbReference type="WBParaSite" id="maker-unitig_42534-snap-gene-0.0-mRNA-1"/>
    </source>
</evidence>
<dbReference type="Proteomes" id="UP000095280">
    <property type="component" value="Unplaced"/>
</dbReference>
<proteinExistence type="predicted"/>
<protein>
    <submittedName>
        <fullName evidence="3">Protein kinase domain-containing protein</fullName>
    </submittedName>
</protein>
<feature type="region of interest" description="Disordered" evidence="1">
    <location>
        <begin position="47"/>
        <end position="66"/>
    </location>
</feature>
<dbReference type="WBParaSite" id="maker-unitig_42534-snap-gene-0.0-mRNA-1">
    <property type="protein sequence ID" value="maker-unitig_42534-snap-gene-0.0-mRNA-1"/>
    <property type="gene ID" value="maker-unitig_42534-snap-gene-0.0"/>
</dbReference>
<keyword evidence="2" id="KW-1185">Reference proteome</keyword>